<evidence type="ECO:0000313" key="1">
    <source>
        <dbReference type="EMBL" id="KAJ1673747.1"/>
    </source>
</evidence>
<dbReference type="EMBL" id="JAMZIH010006613">
    <property type="protein sequence ID" value="KAJ1673747.1"/>
    <property type="molecule type" value="Genomic_DNA"/>
</dbReference>
<reference evidence="1" key="1">
    <citation type="submission" date="2022-06" db="EMBL/GenBank/DDBJ databases">
        <title>Phylogenomic reconstructions and comparative analyses of Kickxellomycotina fungi.</title>
        <authorList>
            <person name="Reynolds N.K."/>
            <person name="Stajich J.E."/>
            <person name="Barry K."/>
            <person name="Grigoriev I.V."/>
            <person name="Crous P."/>
            <person name="Smith M.E."/>
        </authorList>
    </citation>
    <scope>NUCLEOTIDE SEQUENCE</scope>
    <source>
        <strain evidence="1">RSA 2271</strain>
    </source>
</reference>
<dbReference type="Proteomes" id="UP001145114">
    <property type="component" value="Unassembled WGS sequence"/>
</dbReference>
<proteinExistence type="predicted"/>
<protein>
    <submittedName>
        <fullName evidence="1">Uncharacterized protein</fullName>
    </submittedName>
</protein>
<organism evidence="1 2">
    <name type="scientific">Spiromyces aspiralis</name>
    <dbReference type="NCBI Taxonomy" id="68401"/>
    <lineage>
        <taxon>Eukaryota</taxon>
        <taxon>Fungi</taxon>
        <taxon>Fungi incertae sedis</taxon>
        <taxon>Zoopagomycota</taxon>
        <taxon>Kickxellomycotina</taxon>
        <taxon>Kickxellomycetes</taxon>
        <taxon>Kickxellales</taxon>
        <taxon>Kickxellaceae</taxon>
        <taxon>Spiromyces</taxon>
    </lineage>
</organism>
<sequence>MPRLSPAGALSSLYQRLTKYLSDDAQARREFRWLYEHALNTYTKHAPSAAHDLGGSGRGVPGRSPLLRSKLEQTRLWRNSPPAGANEVVDGLQAIGPLQLAWLRQAISDRVDKHKPLQYILGTQPFDRLELAVRPPVLIPRPETEEWAIRVSDAISASLQQYARRRVRILDLCSGSGCISLALASRLPADTAEIVGVDVSAKAVLLADENLSLNERYLRNAVSFYQVDLNGDVSKQMMAVMGAASHDAVVGEFDVVVSNPPYVSYREYCSLDSDVRDWEDPNALVPNFGATDSLDDDGLRMIRRIVSLIERGGPPPSVGDDSAQAQPRTLRLALEIGGSHQVEPVRELVASAGFGHIDVWRDLAGTDRTIVGYRGQPLKLV</sequence>
<name>A0ACC1HBC4_9FUNG</name>
<gene>
    <name evidence="1" type="ORF">EV182_004640</name>
</gene>
<accession>A0ACC1HBC4</accession>
<evidence type="ECO:0000313" key="2">
    <source>
        <dbReference type="Proteomes" id="UP001145114"/>
    </source>
</evidence>
<comment type="caution">
    <text evidence="1">The sequence shown here is derived from an EMBL/GenBank/DDBJ whole genome shotgun (WGS) entry which is preliminary data.</text>
</comment>
<keyword evidence="2" id="KW-1185">Reference proteome</keyword>